<accession>A0ABP1S8U8</accession>
<feature type="transmembrane region" description="Helical" evidence="11">
    <location>
        <begin position="540"/>
        <end position="558"/>
    </location>
</feature>
<feature type="region of interest" description="Disordered" evidence="10">
    <location>
        <begin position="1"/>
        <end position="21"/>
    </location>
</feature>
<feature type="compositionally biased region" description="Basic and acidic residues" evidence="10">
    <location>
        <begin position="1"/>
        <end position="15"/>
    </location>
</feature>
<comment type="caution">
    <text evidence="12">The sequence shown here is derived from an EMBL/GenBank/DDBJ whole genome shotgun (WGS) entry which is preliminary data.</text>
</comment>
<feature type="transmembrane region" description="Helical" evidence="11">
    <location>
        <begin position="413"/>
        <end position="432"/>
    </location>
</feature>
<evidence type="ECO:0000313" key="12">
    <source>
        <dbReference type="EMBL" id="CAL8147646.1"/>
    </source>
</evidence>
<evidence type="ECO:0000256" key="1">
    <source>
        <dbReference type="ARBA" id="ARBA00004477"/>
    </source>
</evidence>
<keyword evidence="6 11" id="KW-1133">Transmembrane helix</keyword>
<evidence type="ECO:0000256" key="8">
    <source>
        <dbReference type="ARBA" id="ARBA00023315"/>
    </source>
</evidence>
<evidence type="ECO:0000256" key="4">
    <source>
        <dbReference type="ARBA" id="ARBA00022692"/>
    </source>
</evidence>
<organism evidence="12 13">
    <name type="scientific">Orchesella dallaii</name>
    <dbReference type="NCBI Taxonomy" id="48710"/>
    <lineage>
        <taxon>Eukaryota</taxon>
        <taxon>Metazoa</taxon>
        <taxon>Ecdysozoa</taxon>
        <taxon>Arthropoda</taxon>
        <taxon>Hexapoda</taxon>
        <taxon>Collembola</taxon>
        <taxon>Entomobryomorpha</taxon>
        <taxon>Entomobryoidea</taxon>
        <taxon>Orchesellidae</taxon>
        <taxon>Orchesellinae</taxon>
        <taxon>Orchesella</taxon>
    </lineage>
</organism>
<reference evidence="12 13" key="1">
    <citation type="submission" date="2024-08" db="EMBL/GenBank/DDBJ databases">
        <authorList>
            <person name="Cucini C."/>
            <person name="Frati F."/>
        </authorList>
    </citation>
    <scope>NUCLEOTIDE SEQUENCE [LARGE SCALE GENOMIC DNA]</scope>
</reference>
<sequence length="645" mass="73490">MGDATDHHKPKDNEKPNFYTKRNMAIQQVSESAEKLKSEFMEQMEVKLAAVINDVVHTMQEADAVDRYRINTSSTLSSSSSKEPGRVSRKVSVTGKLPEKVFVSRPSPLTELLRVTHFRTIHHIFIATLILIMLHTVILDLLEQNTVDLGLLRLMWAFGRPQMTLGILVALEFCGLVVLYPSFHLWAKLRHQVKPELTKMIDYIGALCFLIFLTGMMVIPGAIMWNNPLPPASGATVTMEQCRLLMKIYAFVRSNVPRVVKHTSSSPSPSQASPSKQKRQQELSSVSGKSLYPTESEEDGKERQEAEDVTKTSSSPSSSVQRRKRNGESAIFNTKKSEQEQLKSSSSSSNNVEGERTLGSDPNPSKERGAAWISWSDDKESCPSYSKYLYFYVAPTLIYKDNYPKTSYVRWDYVCWNFAQVLGCIIYANFILSRYSASYFINFGHPNHPMTVLQFCNAVFSMMLPGILGLILGFFLLLHSWHNAFAEMLCFGDRLFYKDWWNCSSFHMYYKTWNILVHDWLYTYIFKDAWEMGLAKYHKALPTILVFVISSLFHEYVLSFAFNFFFPVLLTLFGGFGLALTFVKNSDSASGNILMWLSLIAGSGILVSTYTMEFYARINCPVRIDDSAADFFTPRFWTCNAIVWN</sequence>
<keyword evidence="8 9" id="KW-0012">Acyltransferase</keyword>
<feature type="transmembrane region" description="Helical" evidence="11">
    <location>
        <begin position="163"/>
        <end position="183"/>
    </location>
</feature>
<dbReference type="InterPro" id="IPR014371">
    <property type="entry name" value="Oat_ACAT_DAG_ARE"/>
</dbReference>
<feature type="compositionally biased region" description="Low complexity" evidence="10">
    <location>
        <begin position="264"/>
        <end position="275"/>
    </location>
</feature>
<comment type="similarity">
    <text evidence="2 9">Belongs to the membrane-bound acyltransferase family. Sterol o-acyltransferase subfamily.</text>
</comment>
<dbReference type="PANTHER" id="PTHR10408:SF8">
    <property type="entry name" value="O-ACYLTRANSFERASE"/>
    <property type="match status" value="1"/>
</dbReference>
<feature type="region of interest" description="Disordered" evidence="10">
    <location>
        <begin position="260"/>
        <end position="370"/>
    </location>
</feature>
<dbReference type="InterPro" id="IPR004299">
    <property type="entry name" value="MBOAT_fam"/>
</dbReference>
<keyword evidence="4 11" id="KW-0812">Transmembrane</keyword>
<comment type="subcellular location">
    <subcellularLocation>
        <location evidence="1 9">Endoplasmic reticulum membrane</location>
        <topology evidence="1 9">Multi-pass membrane protein</topology>
    </subcellularLocation>
</comment>
<dbReference type="PIRSF" id="PIRSF000439">
    <property type="entry name" value="Oat_ACAT_DAG_ARE"/>
    <property type="match status" value="1"/>
</dbReference>
<dbReference type="PANTHER" id="PTHR10408">
    <property type="entry name" value="STEROL O-ACYLTRANSFERASE"/>
    <property type="match status" value="1"/>
</dbReference>
<feature type="compositionally biased region" description="Basic and acidic residues" evidence="10">
    <location>
        <begin position="353"/>
        <end position="369"/>
    </location>
</feature>
<evidence type="ECO:0000256" key="10">
    <source>
        <dbReference type="SAM" id="MobiDB-lite"/>
    </source>
</evidence>
<keyword evidence="13" id="KW-1185">Reference proteome</keyword>
<name>A0ABP1S8U8_9HEXA</name>
<feature type="transmembrane region" description="Helical" evidence="11">
    <location>
        <begin position="203"/>
        <end position="225"/>
    </location>
</feature>
<keyword evidence="5 9" id="KW-0256">Endoplasmic reticulum</keyword>
<evidence type="ECO:0000313" key="13">
    <source>
        <dbReference type="Proteomes" id="UP001642540"/>
    </source>
</evidence>
<dbReference type="Proteomes" id="UP001642540">
    <property type="component" value="Unassembled WGS sequence"/>
</dbReference>
<feature type="transmembrane region" description="Helical" evidence="11">
    <location>
        <begin position="452"/>
        <end position="478"/>
    </location>
</feature>
<feature type="transmembrane region" description="Helical" evidence="11">
    <location>
        <begin position="564"/>
        <end position="582"/>
    </location>
</feature>
<feature type="transmembrane region" description="Helical" evidence="11">
    <location>
        <begin position="594"/>
        <end position="612"/>
    </location>
</feature>
<dbReference type="EMBL" id="CAXLJM020000166">
    <property type="protein sequence ID" value="CAL8147646.1"/>
    <property type="molecule type" value="Genomic_DNA"/>
</dbReference>
<feature type="transmembrane region" description="Helical" evidence="11">
    <location>
        <begin position="121"/>
        <end position="142"/>
    </location>
</feature>
<evidence type="ECO:0000256" key="3">
    <source>
        <dbReference type="ARBA" id="ARBA00022679"/>
    </source>
</evidence>
<evidence type="ECO:0000256" key="7">
    <source>
        <dbReference type="ARBA" id="ARBA00023136"/>
    </source>
</evidence>
<evidence type="ECO:0000256" key="9">
    <source>
        <dbReference type="PIRNR" id="PIRNR000439"/>
    </source>
</evidence>
<gene>
    <name evidence="12" type="ORF">ODALV1_LOCUS31194</name>
</gene>
<proteinExistence type="inferred from homology"/>
<feature type="compositionally biased region" description="Basic and acidic residues" evidence="10">
    <location>
        <begin position="300"/>
        <end position="310"/>
    </location>
</feature>
<evidence type="ECO:0000256" key="5">
    <source>
        <dbReference type="ARBA" id="ARBA00022824"/>
    </source>
</evidence>
<keyword evidence="3 9" id="KW-0808">Transferase</keyword>
<evidence type="ECO:0000256" key="2">
    <source>
        <dbReference type="ARBA" id="ARBA00009010"/>
    </source>
</evidence>
<evidence type="ECO:0000256" key="11">
    <source>
        <dbReference type="SAM" id="Phobius"/>
    </source>
</evidence>
<evidence type="ECO:0000256" key="6">
    <source>
        <dbReference type="ARBA" id="ARBA00022989"/>
    </source>
</evidence>
<protein>
    <recommendedName>
        <fullName evidence="9">O-acyltransferase</fullName>
    </recommendedName>
</protein>
<keyword evidence="7 9" id="KW-0472">Membrane</keyword>
<dbReference type="Pfam" id="PF03062">
    <property type="entry name" value="MBOAT"/>
    <property type="match status" value="1"/>
</dbReference>